<protein>
    <submittedName>
        <fullName evidence="2">Uncharacterized protein</fullName>
    </submittedName>
</protein>
<proteinExistence type="predicted"/>
<accession>A0AAD8MES5</accession>
<dbReference type="AlphaFoldDB" id="A0AAD8MES5"/>
<dbReference type="EMBL" id="JAUIZM010000007">
    <property type="protein sequence ID" value="KAK1373170.1"/>
    <property type="molecule type" value="Genomic_DNA"/>
</dbReference>
<keyword evidence="3" id="KW-1185">Reference proteome</keyword>
<reference evidence="2" key="1">
    <citation type="submission" date="2023-02" db="EMBL/GenBank/DDBJ databases">
        <title>Genome of toxic invasive species Heracleum sosnowskyi carries increased number of genes despite the absence of recent whole-genome duplications.</title>
        <authorList>
            <person name="Schelkunov M."/>
            <person name="Shtratnikova V."/>
            <person name="Makarenko M."/>
            <person name="Klepikova A."/>
            <person name="Omelchenko D."/>
            <person name="Novikova G."/>
            <person name="Obukhova E."/>
            <person name="Bogdanov V."/>
            <person name="Penin A."/>
            <person name="Logacheva M."/>
        </authorList>
    </citation>
    <scope>NUCLEOTIDE SEQUENCE</scope>
    <source>
        <strain evidence="2">Hsosn_3</strain>
        <tissue evidence="2">Leaf</tissue>
    </source>
</reference>
<sequence length="404" mass="46245">MDAGNTNVGVLRADGAKHKERFYVDLIPGRTNIVSLKKLRREAGKAVSDDSSEENKNEAEKYIFRRLPKKKSSGALAIQDKVQHNSGRVEHFKSSKEETKKRRKELEDHFSEENAVQVDARPRKRAKNPLDKVKAAGVQPSKMNPGKNTSFRSDAQRSLHSRSSMRTNIKQPRKIGRKELPCQILPFTGHALGTASVNMTGTPKSWNAMLDLSILQLKMFVDHSKTLLLGVQRADASLPDTEIQLSPELKEKLGEVARWMKLNDGRISEKLIDRLMDILGKYLKRKTLKKILREMILENLYASKAEHTNFKQIKYEVVKMIKRLAPSLNTKVYWASRIGDHLENKLCDLYHTFIQGLDEDIGPSVVRRLFAKLIDLWPKGTMNRHEIREAICRANERRVVPCRH</sequence>
<evidence type="ECO:0000313" key="2">
    <source>
        <dbReference type="EMBL" id="KAK1373170.1"/>
    </source>
</evidence>
<gene>
    <name evidence="2" type="ORF">POM88_029363</name>
</gene>
<evidence type="ECO:0000256" key="1">
    <source>
        <dbReference type="SAM" id="MobiDB-lite"/>
    </source>
</evidence>
<dbReference type="Proteomes" id="UP001237642">
    <property type="component" value="Unassembled WGS sequence"/>
</dbReference>
<evidence type="ECO:0000313" key="3">
    <source>
        <dbReference type="Proteomes" id="UP001237642"/>
    </source>
</evidence>
<organism evidence="2 3">
    <name type="scientific">Heracleum sosnowskyi</name>
    <dbReference type="NCBI Taxonomy" id="360622"/>
    <lineage>
        <taxon>Eukaryota</taxon>
        <taxon>Viridiplantae</taxon>
        <taxon>Streptophyta</taxon>
        <taxon>Embryophyta</taxon>
        <taxon>Tracheophyta</taxon>
        <taxon>Spermatophyta</taxon>
        <taxon>Magnoliopsida</taxon>
        <taxon>eudicotyledons</taxon>
        <taxon>Gunneridae</taxon>
        <taxon>Pentapetalae</taxon>
        <taxon>asterids</taxon>
        <taxon>campanulids</taxon>
        <taxon>Apiales</taxon>
        <taxon>Apiaceae</taxon>
        <taxon>Apioideae</taxon>
        <taxon>apioid superclade</taxon>
        <taxon>Tordylieae</taxon>
        <taxon>Tordyliinae</taxon>
        <taxon>Heracleum</taxon>
    </lineage>
</organism>
<feature type="compositionally biased region" description="Polar residues" evidence="1">
    <location>
        <begin position="146"/>
        <end position="170"/>
    </location>
</feature>
<reference evidence="2" key="2">
    <citation type="submission" date="2023-05" db="EMBL/GenBank/DDBJ databases">
        <authorList>
            <person name="Schelkunov M.I."/>
        </authorList>
    </citation>
    <scope>NUCLEOTIDE SEQUENCE</scope>
    <source>
        <strain evidence="2">Hsosn_3</strain>
        <tissue evidence="2">Leaf</tissue>
    </source>
</reference>
<feature type="region of interest" description="Disordered" evidence="1">
    <location>
        <begin position="82"/>
        <end position="170"/>
    </location>
</feature>
<comment type="caution">
    <text evidence="2">The sequence shown here is derived from an EMBL/GenBank/DDBJ whole genome shotgun (WGS) entry which is preliminary data.</text>
</comment>
<feature type="compositionally biased region" description="Basic and acidic residues" evidence="1">
    <location>
        <begin position="82"/>
        <end position="112"/>
    </location>
</feature>
<name>A0AAD8MES5_9APIA</name>